<evidence type="ECO:0000256" key="3">
    <source>
        <dbReference type="ARBA" id="ARBA00022840"/>
    </source>
</evidence>
<dbReference type="GO" id="GO:0046872">
    <property type="term" value="F:metal ion binding"/>
    <property type="evidence" value="ECO:0007669"/>
    <property type="project" value="UniProtKB-UniRule"/>
</dbReference>
<dbReference type="EC" id="3.1.21.-" evidence="5"/>
<evidence type="ECO:0000256" key="4">
    <source>
        <dbReference type="ARBA" id="ARBA00023219"/>
    </source>
</evidence>
<dbReference type="GO" id="GO:0005524">
    <property type="term" value="F:ATP binding"/>
    <property type="evidence" value="ECO:0007669"/>
    <property type="project" value="UniProtKB-KW"/>
</dbReference>
<organism evidence="7 8">
    <name type="scientific">Pseudomonas phage NV1</name>
    <dbReference type="NCBI Taxonomy" id="2079543"/>
    <lineage>
        <taxon>Viruses</taxon>
        <taxon>Duplodnaviria</taxon>
        <taxon>Heunggongvirae</taxon>
        <taxon>Uroviricota</taxon>
        <taxon>Caudoviricetes</taxon>
        <taxon>Vicosavirus</taxon>
        <taxon>Vicosavirus NV1</taxon>
    </lineage>
</organism>
<dbReference type="InterPro" id="IPR044265">
    <property type="entry name" value="Terminase_large_su_BPP22"/>
</dbReference>
<dbReference type="GO" id="GO:0051276">
    <property type="term" value="P:chromosome organization"/>
    <property type="evidence" value="ECO:0007669"/>
    <property type="project" value="UniProtKB-UniRule"/>
</dbReference>
<evidence type="ECO:0000256" key="1">
    <source>
        <dbReference type="ARBA" id="ARBA00022612"/>
    </source>
</evidence>
<dbReference type="GO" id="GO:0098009">
    <property type="term" value="C:viral terminase, large subunit"/>
    <property type="evidence" value="ECO:0007669"/>
    <property type="project" value="UniProtKB-UniRule"/>
</dbReference>
<accession>A0A2L0HPT0</accession>
<evidence type="ECO:0000256" key="5">
    <source>
        <dbReference type="HAMAP-Rule" id="MF_04148"/>
    </source>
</evidence>
<dbReference type="OrthoDB" id="1351at10239"/>
<feature type="domain" description="Terminase large subunit gp17-like C-terminal" evidence="6">
    <location>
        <begin position="290"/>
        <end position="450"/>
    </location>
</feature>
<comment type="function">
    <text evidence="5">The terminase large subunit acts as an ATP driven molecular motor necessary for viral DNA translocation into empty capsids and as an endonuclease that cuts the viral genome to initiate and to end a packaging reaction. The terminase lies at a unique vertex of the procapsid and is composed of two subunits, a small terminase subunit involved in viral DNA recognition (packaging sequence), and a large terminase subunit possessing endonucleolytic and ATPase activities. Both terminase subunits heterooligomerize and are docked on the portal protein to form the packaging machine. Once the capsid is packaged with the DNA, the terminase cleaves the viral genome concatemer and is substituted by the tail.</text>
</comment>
<keyword evidence="5" id="KW-0460">Magnesium</keyword>
<comment type="subunit">
    <text evidence="5">Interacts with the terminase small subunit; the active complex is composed of a monomer of the terminase large subunit and a nonamer ring of terminase small subunits. Interacts with the portal protein; this interaction allows the packaging of viral DNA.</text>
</comment>
<dbReference type="GO" id="GO:0019073">
    <property type="term" value="P:viral DNA genome packaging"/>
    <property type="evidence" value="ECO:0007669"/>
    <property type="project" value="UniProtKB-UniRule"/>
</dbReference>
<dbReference type="EC" id="3.6.4.-" evidence="5"/>
<comment type="cofactor">
    <cofactor evidence="5">
        <name>Mg(2+)</name>
        <dbReference type="ChEBI" id="CHEBI:18420"/>
    </cofactor>
    <text evidence="5">Nuclease activity probably requires 2 Mg(2+) ions per subunit.</text>
</comment>
<keyword evidence="4 5" id="KW-0231">Viral genome packaging</keyword>
<dbReference type="Gene3D" id="3.30.420.280">
    <property type="match status" value="1"/>
</dbReference>
<evidence type="ECO:0000313" key="8">
    <source>
        <dbReference type="Proteomes" id="UP000240328"/>
    </source>
</evidence>
<keyword evidence="8" id="KW-1185">Reference proteome</keyword>
<keyword evidence="5" id="KW-0255">Endonuclease</keyword>
<reference evidence="7 8" key="1">
    <citation type="submission" date="2018-01" db="EMBL/GenBank/DDBJ databases">
        <title>Genome of Pseudomonas phage NV1, a LUZ24-like virus of Pseudomonas tolaasii.</title>
        <authorList>
            <person name="Storey N.H."/>
        </authorList>
    </citation>
    <scope>NUCLEOTIDE SEQUENCE [LARGE SCALE GENOMIC DNA]</scope>
</reference>
<name>A0A2L0HPT0_9CAUD</name>
<comment type="similarity">
    <text evidence="5">Belongs to the Lederbergvirus large terminase family.</text>
</comment>
<dbReference type="Gene3D" id="3.40.50.300">
    <property type="entry name" value="P-loop containing nucleotide triphosphate hydrolases"/>
    <property type="match status" value="1"/>
</dbReference>
<evidence type="ECO:0000313" key="7">
    <source>
        <dbReference type="EMBL" id="AUX83691.1"/>
    </source>
</evidence>
<dbReference type="Proteomes" id="UP000240328">
    <property type="component" value="Segment"/>
</dbReference>
<dbReference type="InterPro" id="IPR027417">
    <property type="entry name" value="P-loop_NTPase"/>
</dbReference>
<feature type="active site" description="For ATPase activity" evidence="5">
    <location>
        <position position="176"/>
    </location>
</feature>
<evidence type="ECO:0000259" key="6">
    <source>
        <dbReference type="Pfam" id="PF17289"/>
    </source>
</evidence>
<dbReference type="HAMAP" id="MF_04148">
    <property type="entry name" value="TERL_BPP22"/>
    <property type="match status" value="1"/>
</dbReference>
<dbReference type="EMBL" id="MG845684">
    <property type="protein sequence ID" value="AUX83691.1"/>
    <property type="molecule type" value="Genomic_DNA"/>
</dbReference>
<keyword evidence="3 5" id="KW-0067">ATP-binding</keyword>
<keyword evidence="5" id="KW-0540">Nuclease</keyword>
<feature type="binding site" evidence="5">
    <location>
        <position position="439"/>
    </location>
    <ligand>
        <name>Mg(2+)</name>
        <dbReference type="ChEBI" id="CHEBI:18420"/>
        <note>catalytic; for nuclease activity</note>
    </ligand>
</feature>
<dbReference type="Pfam" id="PF17289">
    <property type="entry name" value="Terminase_6C"/>
    <property type="match status" value="1"/>
</dbReference>
<keyword evidence="5" id="KW-0426">Late protein</keyword>
<sequence length="481" mass="54054">MDTQERLLALMKELSDRQRYWRIHTYNPYGWQLEFITASSNCAQLLAMTGNRCGKTYTGAFIMATHLTGLYPIWWVGRKYDRPIDAWAAGISTDTTRDILQSELLGDWKDPEAFGTGMIPKEHIVDTVRREGKPGCVQAVVVKHVSGGNSSLIFKSYEMSQDKFMGTAIDIIWLDEECPKDIYTQCVTRTATRNGIVYLTFTPEHGLTEIVKDFLQEIKPGQFLVHASWEDAPHLDEKVKEQLLSVYTPAERKMRAEGMPMLGSGVVFPITEDRVVCEPFAIPDHFKKIIGIDLGIDHPNAIACIAWDSEADKYYLYDERSERGETLSMHADAIYLKGGHSIPVVVPHDAFKRDGAGTGRKFVDLLRDNHNLNVVYEAFSNPPGTDGKHGGNSVEFGVNWMMGAMDRGDFKVFPHCKEFLKEMKMYHRKDGQIIDRNDDVISATRYGLLMAARHAKAGSVNTTAYDKGPAALVPAWFGSVV</sequence>
<dbReference type="Pfam" id="PF03237">
    <property type="entry name" value="Terminase_6N"/>
    <property type="match status" value="1"/>
</dbReference>
<dbReference type="InterPro" id="IPR035421">
    <property type="entry name" value="Terminase_6C"/>
</dbReference>
<dbReference type="GO" id="GO:0004519">
    <property type="term" value="F:endonuclease activity"/>
    <property type="evidence" value="ECO:0007669"/>
    <property type="project" value="UniProtKB-UniRule"/>
</dbReference>
<keyword evidence="5" id="KW-0378">Hydrolase</keyword>
<feature type="short sequence motif" description="Walker B motif" evidence="5">
    <location>
        <begin position="171"/>
        <end position="176"/>
    </location>
</feature>
<keyword evidence="5" id="KW-0479">Metal-binding</keyword>
<evidence type="ECO:0000256" key="2">
    <source>
        <dbReference type="ARBA" id="ARBA00022741"/>
    </source>
</evidence>
<feature type="short sequence motif" description="Walker A motif" evidence="5">
    <location>
        <begin position="49"/>
        <end position="56"/>
    </location>
</feature>
<gene>
    <name evidence="7" type="ORF">NV1_p62</name>
</gene>
<keyword evidence="2 5" id="KW-0547">Nucleotide-binding</keyword>
<keyword evidence="1 5" id="KW-1188">Viral release from host cell</keyword>
<proteinExistence type="inferred from homology"/>
<comment type="domain">
    <text evidence="5">The ATPase region is in the N-terminus, whereas the nuclease region is in the C-terminus.</text>
</comment>
<feature type="binding site" evidence="5">
    <location>
        <position position="293"/>
    </location>
    <ligand>
        <name>Mg(2+)</name>
        <dbReference type="ChEBI" id="CHEBI:18420"/>
        <note>catalytic; for nuclease activity</note>
    </ligand>
</feature>
<protein>
    <recommendedName>
        <fullName evidence="5">Terminase, large subunit</fullName>
    </recommendedName>
    <alternativeName>
        <fullName evidence="5">DNA-packaging protein gp2</fullName>
    </alternativeName>
    <domain>
        <recommendedName>
            <fullName evidence="5">Endonuclease</fullName>
            <ecNumber evidence="5">3.1.21.-</ecNumber>
        </recommendedName>
    </domain>
    <domain>
        <recommendedName>
            <fullName evidence="5">ATPase</fullName>
            <ecNumber evidence="5">3.6.4.-</ecNumber>
        </recommendedName>
    </domain>
</protein>
<dbReference type="GO" id="GO:0016887">
    <property type="term" value="F:ATP hydrolysis activity"/>
    <property type="evidence" value="ECO:0007669"/>
    <property type="project" value="InterPro"/>
</dbReference>